<evidence type="ECO:0000313" key="2">
    <source>
        <dbReference type="Proteomes" id="UP000238523"/>
    </source>
</evidence>
<dbReference type="Proteomes" id="UP000238523">
    <property type="component" value="Chromosome"/>
</dbReference>
<accession>A0A2K9Z1S2</accession>
<reference evidence="1 2" key="1">
    <citation type="submission" date="2017-11" db="EMBL/GenBank/DDBJ databases">
        <title>Complete genome of Rhizobium leguminosarum Norway, an ineffective micro-symbiont.</title>
        <authorList>
            <person name="Hoffrichter A."/>
            <person name="Liang J."/>
            <person name="Brachmann A."/>
            <person name="Marin M."/>
        </authorList>
    </citation>
    <scope>NUCLEOTIDE SEQUENCE [LARGE SCALE GENOMIC DNA]</scope>
    <source>
        <strain evidence="1 2">Norway</strain>
    </source>
</reference>
<name>A0A2K9Z1S2_RHILE</name>
<sequence>MKTGYASVAGLFVSTFAAAPAWDRPGTFLVFPVHAGHFLIAVSDRGLKISLL</sequence>
<dbReference type="AlphaFoldDB" id="A0A2K9Z1S2"/>
<organism evidence="1 2">
    <name type="scientific">Rhizobium leguminosarum</name>
    <dbReference type="NCBI Taxonomy" id="384"/>
    <lineage>
        <taxon>Bacteria</taxon>
        <taxon>Pseudomonadati</taxon>
        <taxon>Pseudomonadota</taxon>
        <taxon>Alphaproteobacteria</taxon>
        <taxon>Hyphomicrobiales</taxon>
        <taxon>Rhizobiaceae</taxon>
        <taxon>Rhizobium/Agrobacterium group</taxon>
        <taxon>Rhizobium</taxon>
    </lineage>
</organism>
<proteinExistence type="predicted"/>
<dbReference type="EMBL" id="CP025012">
    <property type="protein sequence ID" value="AUW42194.1"/>
    <property type="molecule type" value="Genomic_DNA"/>
</dbReference>
<gene>
    <name evidence="1" type="ORF">CUJ84_Chr001821</name>
</gene>
<protein>
    <submittedName>
        <fullName evidence="1">Uncharacterized protein</fullName>
    </submittedName>
</protein>
<evidence type="ECO:0000313" key="1">
    <source>
        <dbReference type="EMBL" id="AUW42194.1"/>
    </source>
</evidence>